<feature type="compositionally biased region" description="Polar residues" evidence="1">
    <location>
        <begin position="260"/>
        <end position="269"/>
    </location>
</feature>
<protein>
    <submittedName>
        <fullName evidence="3">Uncharacterized protein</fullName>
    </submittedName>
</protein>
<feature type="signal peptide" evidence="2">
    <location>
        <begin position="1"/>
        <end position="19"/>
    </location>
</feature>
<reference evidence="4" key="1">
    <citation type="submission" date="2013-09" db="EMBL/GenBank/DDBJ databases">
        <title>The Genome Sequence of Anopheles maculatus species B.</title>
        <authorList>
            <consortium name="The Broad Institute Genomics Platform"/>
            <person name="Neafsey D.E."/>
            <person name="Besansky N."/>
            <person name="Howell P."/>
            <person name="Walton C."/>
            <person name="Young S.K."/>
            <person name="Zeng Q."/>
            <person name="Gargeya S."/>
            <person name="Fitzgerald M."/>
            <person name="Haas B."/>
            <person name="Abouelleil A."/>
            <person name="Allen A.W."/>
            <person name="Alvarado L."/>
            <person name="Arachchi H.M."/>
            <person name="Berlin A.M."/>
            <person name="Chapman S.B."/>
            <person name="Gainer-Dewar J."/>
            <person name="Goldberg J."/>
            <person name="Griggs A."/>
            <person name="Gujja S."/>
            <person name="Hansen M."/>
            <person name="Howarth C."/>
            <person name="Imamovic A."/>
            <person name="Ireland A."/>
            <person name="Larimer J."/>
            <person name="McCowan C."/>
            <person name="Murphy C."/>
            <person name="Pearson M."/>
            <person name="Poon T.W."/>
            <person name="Priest M."/>
            <person name="Roberts A."/>
            <person name="Saif S."/>
            <person name="Shea T."/>
            <person name="Sisk P."/>
            <person name="Sykes S."/>
            <person name="Wortman J."/>
            <person name="Nusbaum C."/>
            <person name="Birren B."/>
        </authorList>
    </citation>
    <scope>NUCLEOTIDE SEQUENCE [LARGE SCALE GENOMIC DNA]</scope>
    <source>
        <strain evidence="4">maculatus3</strain>
    </source>
</reference>
<keyword evidence="4" id="KW-1185">Reference proteome</keyword>
<accession>A0A182SK33</accession>
<evidence type="ECO:0000256" key="2">
    <source>
        <dbReference type="SAM" id="SignalP"/>
    </source>
</evidence>
<feature type="compositionally biased region" description="Basic and acidic residues" evidence="1">
    <location>
        <begin position="112"/>
        <end position="148"/>
    </location>
</feature>
<evidence type="ECO:0000313" key="4">
    <source>
        <dbReference type="Proteomes" id="UP000075901"/>
    </source>
</evidence>
<feature type="region of interest" description="Disordered" evidence="1">
    <location>
        <begin position="87"/>
        <end position="269"/>
    </location>
</feature>
<evidence type="ECO:0000313" key="3">
    <source>
        <dbReference type="EnsemblMetazoa" id="AMAM008342-PA"/>
    </source>
</evidence>
<feature type="chain" id="PRO_5008135834" evidence="2">
    <location>
        <begin position="20"/>
        <end position="269"/>
    </location>
</feature>
<dbReference type="Proteomes" id="UP000075901">
    <property type="component" value="Unassembled WGS sequence"/>
</dbReference>
<proteinExistence type="predicted"/>
<dbReference type="VEuPathDB" id="VectorBase:AMAM008342"/>
<sequence length="269" mass="30968">MKQAVVFLLVVALAVMGSAKPYESHRKPSAPNQYPFYGPNFLYGSDRLSDEFLRRLFAQSVKDSAVDVPFVHLPDVSPSDADERLWQLLKPQEKPLEDEQPKPLEEDEIDAAEDREPLNDVPKEALVDREEKENNEKPIEKEQEKPQKPDQQPNEGDKEKEVQQQKPDQLPNEEDKEHKQQKPDQPPKEEDKKHKQQKPVQPPKEDEKDKEHKQQKPGQPPKEHDKRKGNRPGGLKPEVPSRPQPELPTRRQPELPLVQINVNVGSPVL</sequence>
<organism evidence="3 4">
    <name type="scientific">Anopheles maculatus</name>
    <dbReference type="NCBI Taxonomy" id="74869"/>
    <lineage>
        <taxon>Eukaryota</taxon>
        <taxon>Metazoa</taxon>
        <taxon>Ecdysozoa</taxon>
        <taxon>Arthropoda</taxon>
        <taxon>Hexapoda</taxon>
        <taxon>Insecta</taxon>
        <taxon>Pterygota</taxon>
        <taxon>Neoptera</taxon>
        <taxon>Endopterygota</taxon>
        <taxon>Diptera</taxon>
        <taxon>Nematocera</taxon>
        <taxon>Culicoidea</taxon>
        <taxon>Culicidae</taxon>
        <taxon>Anophelinae</taxon>
        <taxon>Anopheles</taxon>
        <taxon>Anopheles maculatus group</taxon>
    </lineage>
</organism>
<dbReference type="AlphaFoldDB" id="A0A182SK33"/>
<feature type="compositionally biased region" description="Basic and acidic residues" evidence="1">
    <location>
        <begin position="203"/>
        <end position="214"/>
    </location>
</feature>
<feature type="compositionally biased region" description="Basic and acidic residues" evidence="1">
    <location>
        <begin position="87"/>
        <end position="104"/>
    </location>
</feature>
<feature type="compositionally biased region" description="Basic and acidic residues" evidence="1">
    <location>
        <begin position="173"/>
        <end position="193"/>
    </location>
</feature>
<dbReference type="EnsemblMetazoa" id="AMAM008342-RA">
    <property type="protein sequence ID" value="AMAM008342-PA"/>
    <property type="gene ID" value="AMAM008342"/>
</dbReference>
<name>A0A182SK33_9DIPT</name>
<reference evidence="3" key="2">
    <citation type="submission" date="2020-05" db="UniProtKB">
        <authorList>
            <consortium name="EnsemblMetazoa"/>
        </authorList>
    </citation>
    <scope>IDENTIFICATION</scope>
    <source>
        <strain evidence="3">maculatus3</strain>
    </source>
</reference>
<evidence type="ECO:0000256" key="1">
    <source>
        <dbReference type="SAM" id="MobiDB-lite"/>
    </source>
</evidence>
<keyword evidence="2" id="KW-0732">Signal</keyword>